<accession>A0AAD1XYD5</accession>
<reference evidence="1" key="1">
    <citation type="submission" date="2023-07" db="EMBL/GenBank/DDBJ databases">
        <authorList>
            <consortium name="AG Swart"/>
            <person name="Singh M."/>
            <person name="Singh A."/>
            <person name="Seah K."/>
            <person name="Emmerich C."/>
        </authorList>
    </citation>
    <scope>NUCLEOTIDE SEQUENCE</scope>
    <source>
        <strain evidence="1">DP1</strain>
    </source>
</reference>
<protein>
    <submittedName>
        <fullName evidence="1">Uncharacterized protein</fullName>
    </submittedName>
</protein>
<proteinExistence type="predicted"/>
<evidence type="ECO:0000313" key="2">
    <source>
        <dbReference type="Proteomes" id="UP001295684"/>
    </source>
</evidence>
<evidence type="ECO:0000313" key="1">
    <source>
        <dbReference type="EMBL" id="CAI2381853.1"/>
    </source>
</evidence>
<sequence length="101" mass="11839">MTLNPEDKAKFIQLHSSAHKADFADQAELKTKAGLHLIKNIPSLTSHNVFEKLHKYDEVQNKQEDPKLREQTNFLRSKRANLQRVLEESSYKMETKRVQSY</sequence>
<organism evidence="1 2">
    <name type="scientific">Euplotes crassus</name>
    <dbReference type="NCBI Taxonomy" id="5936"/>
    <lineage>
        <taxon>Eukaryota</taxon>
        <taxon>Sar</taxon>
        <taxon>Alveolata</taxon>
        <taxon>Ciliophora</taxon>
        <taxon>Intramacronucleata</taxon>
        <taxon>Spirotrichea</taxon>
        <taxon>Hypotrichia</taxon>
        <taxon>Euplotida</taxon>
        <taxon>Euplotidae</taxon>
        <taxon>Moneuplotes</taxon>
    </lineage>
</organism>
<dbReference type="AlphaFoldDB" id="A0AAD1XYD5"/>
<keyword evidence="2" id="KW-1185">Reference proteome</keyword>
<gene>
    <name evidence="1" type="ORF">ECRASSUSDP1_LOCUS23319</name>
</gene>
<name>A0AAD1XYD5_EUPCR</name>
<comment type="caution">
    <text evidence="1">The sequence shown here is derived from an EMBL/GenBank/DDBJ whole genome shotgun (WGS) entry which is preliminary data.</text>
</comment>
<dbReference type="EMBL" id="CAMPGE010023980">
    <property type="protein sequence ID" value="CAI2381853.1"/>
    <property type="molecule type" value="Genomic_DNA"/>
</dbReference>
<dbReference type="Proteomes" id="UP001295684">
    <property type="component" value="Unassembled WGS sequence"/>
</dbReference>